<reference evidence="1 2" key="1">
    <citation type="journal article" date="2011" name="Stand. Genomic Sci.">
        <title>High quality draft genome sequence of Segniliparus rugosus CDC 945(T)= (ATCC BAA-974(T)).</title>
        <authorList>
            <person name="Earl A.M."/>
            <person name="Desjardins C.A."/>
            <person name="Fitzgerald M.G."/>
            <person name="Arachchi H.M."/>
            <person name="Zeng Q."/>
            <person name="Mehta T."/>
            <person name="Griggs A."/>
            <person name="Birren B.W."/>
            <person name="Toney N.C."/>
            <person name="Carr J."/>
            <person name="Posey J."/>
            <person name="Butler W.R."/>
        </authorList>
    </citation>
    <scope>NUCLEOTIDE SEQUENCE [LARGE SCALE GENOMIC DNA]</scope>
    <source>
        <strain evidence="2">ATCC BAA-974 / DSM 45345 / CCUG 50838 / CIP 108380 / JCM 13579 / CDC 945</strain>
    </source>
</reference>
<dbReference type="STRING" id="679197.HMPREF9336_02204"/>
<dbReference type="EMBL" id="ACZI02000002">
    <property type="protein sequence ID" value="EFV12947.1"/>
    <property type="molecule type" value="Genomic_DNA"/>
</dbReference>
<evidence type="ECO:0000313" key="2">
    <source>
        <dbReference type="Proteomes" id="UP000004816"/>
    </source>
</evidence>
<dbReference type="HOGENOM" id="CLU_149996_0_0_11"/>
<dbReference type="AlphaFoldDB" id="E5XRT2"/>
<comment type="caution">
    <text evidence="1">The sequence shown here is derived from an EMBL/GenBank/DDBJ whole genome shotgun (WGS) entry which is preliminary data.</text>
</comment>
<dbReference type="RefSeq" id="WP_007470333.1">
    <property type="nucleotide sequence ID" value="NZ_KI391953.1"/>
</dbReference>
<organism evidence="1 2">
    <name type="scientific">Segniliparus rugosus (strain ATCC BAA-974 / DSM 45345 / CCUG 50838 / CIP 108380 / JCM 13579 / CDC 945)</name>
    <dbReference type="NCBI Taxonomy" id="679197"/>
    <lineage>
        <taxon>Bacteria</taxon>
        <taxon>Bacillati</taxon>
        <taxon>Actinomycetota</taxon>
        <taxon>Actinomycetes</taxon>
        <taxon>Mycobacteriales</taxon>
        <taxon>Segniliparaceae</taxon>
        <taxon>Segniliparus</taxon>
    </lineage>
</organism>
<accession>E5XRT2</accession>
<evidence type="ECO:0000313" key="1">
    <source>
        <dbReference type="EMBL" id="EFV12947.1"/>
    </source>
</evidence>
<dbReference type="Pfam" id="PF09355">
    <property type="entry name" value="Phage_Gp19"/>
    <property type="match status" value="1"/>
</dbReference>
<name>E5XRT2_SEGRC</name>
<evidence type="ECO:0008006" key="3">
    <source>
        <dbReference type="Google" id="ProtNLM"/>
    </source>
</evidence>
<keyword evidence="2" id="KW-1185">Reference proteome</keyword>
<gene>
    <name evidence="1" type="ORF">HMPREF9336_02204</name>
</gene>
<dbReference type="eggNOG" id="ENOG5033MFW">
    <property type="taxonomic scope" value="Bacteria"/>
</dbReference>
<sequence>MTYAQPQDVEDRYGRQLTPEMRTLVTRRLEDVERMILRRVPDLEERIAGGVVDPADVAQIECEAVLRLVRNPFGYFSETDGDYTYQFMQNASSGTLELLSEEWAVLGVKTGGVFLIAPRVRTPFEERSEPDFWFPL</sequence>
<dbReference type="OrthoDB" id="4233886at2"/>
<proteinExistence type="predicted"/>
<dbReference type="Proteomes" id="UP000004816">
    <property type="component" value="Unassembled WGS sequence"/>
</dbReference>
<protein>
    <recommendedName>
        <fullName evidence="3">Head-to-tail adaptor</fullName>
    </recommendedName>
</protein>
<dbReference type="InterPro" id="IPR018963">
    <property type="entry name" value="Mycophage_D29_Gp19"/>
</dbReference>